<evidence type="ECO:0000256" key="1">
    <source>
        <dbReference type="SAM" id="MobiDB-lite"/>
    </source>
</evidence>
<dbReference type="Proteomes" id="UP000266188">
    <property type="component" value="Unassembled WGS sequence"/>
</dbReference>
<gene>
    <name evidence="2" type="ORF">PHISCL_07728</name>
</gene>
<evidence type="ECO:0000313" key="3">
    <source>
        <dbReference type="Proteomes" id="UP000266188"/>
    </source>
</evidence>
<reference evidence="3" key="1">
    <citation type="submission" date="2017-02" db="EMBL/GenBank/DDBJ databases">
        <authorList>
            <person name="Tafer H."/>
            <person name="Lopandic K."/>
        </authorList>
    </citation>
    <scope>NUCLEOTIDE SEQUENCE [LARGE SCALE GENOMIC DNA]</scope>
    <source>
        <strain evidence="3">CBS 366.77</strain>
    </source>
</reference>
<protein>
    <submittedName>
        <fullName evidence="2">Uncharacterized protein</fullName>
    </submittedName>
</protein>
<feature type="compositionally biased region" description="Polar residues" evidence="1">
    <location>
        <begin position="283"/>
        <end position="292"/>
    </location>
</feature>
<dbReference type="OrthoDB" id="4450707at2759"/>
<feature type="region of interest" description="Disordered" evidence="1">
    <location>
        <begin position="256"/>
        <end position="367"/>
    </location>
</feature>
<feature type="compositionally biased region" description="Low complexity" evidence="1">
    <location>
        <begin position="79"/>
        <end position="107"/>
    </location>
</feature>
<feature type="compositionally biased region" description="Polar residues" evidence="1">
    <location>
        <begin position="1"/>
        <end position="11"/>
    </location>
</feature>
<organism evidence="2 3">
    <name type="scientific">Aspergillus sclerotialis</name>
    <dbReference type="NCBI Taxonomy" id="2070753"/>
    <lineage>
        <taxon>Eukaryota</taxon>
        <taxon>Fungi</taxon>
        <taxon>Dikarya</taxon>
        <taxon>Ascomycota</taxon>
        <taxon>Pezizomycotina</taxon>
        <taxon>Eurotiomycetes</taxon>
        <taxon>Eurotiomycetidae</taxon>
        <taxon>Eurotiales</taxon>
        <taxon>Aspergillaceae</taxon>
        <taxon>Aspergillus</taxon>
        <taxon>Aspergillus subgen. Polypaecilum</taxon>
    </lineage>
</organism>
<proteinExistence type="predicted"/>
<name>A0A3A2ZPT6_9EURO</name>
<evidence type="ECO:0000313" key="2">
    <source>
        <dbReference type="EMBL" id="RJE19925.1"/>
    </source>
</evidence>
<comment type="caution">
    <text evidence="2">The sequence shown here is derived from an EMBL/GenBank/DDBJ whole genome shotgun (WGS) entry which is preliminary data.</text>
</comment>
<feature type="region of interest" description="Disordered" evidence="1">
    <location>
        <begin position="1"/>
        <end position="107"/>
    </location>
</feature>
<dbReference type="AlphaFoldDB" id="A0A3A2ZPT6"/>
<accession>A0A3A2ZPT6</accession>
<feature type="compositionally biased region" description="Polar residues" evidence="1">
    <location>
        <begin position="57"/>
        <end position="75"/>
    </location>
</feature>
<feature type="compositionally biased region" description="Low complexity" evidence="1">
    <location>
        <begin position="330"/>
        <end position="365"/>
    </location>
</feature>
<keyword evidence="3" id="KW-1185">Reference proteome</keyword>
<sequence length="468" mass="52017">MDTTNTTTASHPRSALQPRQEPVTNTTGRGRYEQDLVLSPTSPRSPSPSQDIIQFLGTVQLQNTSQSQKPSQPQDLHQPRSQTQSQNPSQPQKPPQYQAQSQSQKPSQLKNLIESLKVTSQLLPITATPCPLEPTEPVFKLPSHLMTQLEKWHQNNPSARPVIVGAPIKYRASKVFDRQGRELLAQAFKITTEGLTYHLQVLCPAEEPEKFVYTGTLNHRYGTWLKAWLGPDKGTEEGFCAIRLFGDTRDDIKFSHQVWDNAPTETPVTNPPAKRGRPRASTKHSPNAPETVSSSGSESESEEIQIMPRRKRNRLQDGPLVLNYRRSSRVPAAPEASVVDPPASASRSPSVATTSSGSTASTDSEGSIDDDRGVVFKFIYPRGVETRVVTVRGTGRGEELFTKGKMFFQLLNPNAKVDCLVCFIPSMNEARHLFDGAWDEVDSLVLEIEALQKKTGKQEVMQVRYARI</sequence>
<feature type="compositionally biased region" description="Low complexity" evidence="1">
    <location>
        <begin position="39"/>
        <end position="49"/>
    </location>
</feature>
<dbReference type="EMBL" id="MVGC01000356">
    <property type="protein sequence ID" value="RJE19925.1"/>
    <property type="molecule type" value="Genomic_DNA"/>
</dbReference>